<keyword evidence="13" id="KW-1185">Reference proteome</keyword>
<evidence type="ECO:0000256" key="5">
    <source>
        <dbReference type="ARBA" id="ARBA00023040"/>
    </source>
</evidence>
<gene>
    <name evidence="12" type="ORF">PMEA_00019878</name>
</gene>
<dbReference type="PRINTS" id="PR00237">
    <property type="entry name" value="GPCRRHODOPSN"/>
</dbReference>
<keyword evidence="7 9" id="KW-0675">Receptor</keyword>
<dbReference type="PROSITE" id="PS50262">
    <property type="entry name" value="G_PROTEIN_RECEP_F1_2"/>
    <property type="match status" value="1"/>
</dbReference>
<dbReference type="PANTHER" id="PTHR24247">
    <property type="entry name" value="5-HYDROXYTRYPTAMINE RECEPTOR"/>
    <property type="match status" value="1"/>
</dbReference>
<evidence type="ECO:0000256" key="8">
    <source>
        <dbReference type="ARBA" id="ARBA00023224"/>
    </source>
</evidence>
<dbReference type="GO" id="GO:0004993">
    <property type="term" value="F:G protein-coupled serotonin receptor activity"/>
    <property type="evidence" value="ECO:0007669"/>
    <property type="project" value="TreeGrafter"/>
</dbReference>
<keyword evidence="4 10" id="KW-1133">Transmembrane helix</keyword>
<dbReference type="GO" id="GO:0007187">
    <property type="term" value="P:G protein-coupled receptor signaling pathway, coupled to cyclic nucleotide second messenger"/>
    <property type="evidence" value="ECO:0007669"/>
    <property type="project" value="TreeGrafter"/>
</dbReference>
<evidence type="ECO:0000259" key="11">
    <source>
        <dbReference type="PROSITE" id="PS50262"/>
    </source>
</evidence>
<dbReference type="SMART" id="SM01381">
    <property type="entry name" value="7TM_GPCR_Srsx"/>
    <property type="match status" value="1"/>
</dbReference>
<dbReference type="Pfam" id="PF00001">
    <property type="entry name" value="7tm_1"/>
    <property type="match status" value="2"/>
</dbReference>
<sequence>MNYQAREIFVDILFAFRGTKADHKLKAQNLGDNQTFYSSRAPDIHIHTTNKSRAMADCTLDGSLWTSLIFFFLIAILAIFGNGLVCAAFATNKRLRILTNYYVVSLAVSDILVGSFNIPLWMYIMKKSHCESEYGNGFYEAFIIFDILCGTASIWNMTAISIDRFAAVVYPTVYKHRMKSTKLAGWTILGVWIFSLFVALLRLAYQKFNYAMFVVTLSFFIPLLLILFSYGNIYRVVRYRAKWTGSVLIEIKLARTLSIVIGAFILCWGPFFIINIVTYYCGYKTCDYKVAMTVIKWLQYASTCINPIIYTIRNREFRFTFHKLIFRCNYRNGKYVFNPQEKLSSGWGCCQLGGPIDVDFGESRSRYPTYTEEAMLSSSRLRSSTTPTKVQGTTLAFDNLSSSQHMQPSCDTAQRFRS</sequence>
<reference evidence="12 13" key="1">
    <citation type="submission" date="2022-05" db="EMBL/GenBank/DDBJ databases">
        <authorList>
            <consortium name="Genoscope - CEA"/>
            <person name="William W."/>
        </authorList>
    </citation>
    <scope>NUCLEOTIDE SEQUENCE [LARGE SCALE GENOMIC DNA]</scope>
</reference>
<feature type="transmembrane region" description="Helical" evidence="10">
    <location>
        <begin position="210"/>
        <end position="233"/>
    </location>
</feature>
<keyword evidence="6 10" id="KW-0472">Membrane</keyword>
<proteinExistence type="inferred from homology"/>
<dbReference type="GO" id="GO:0030594">
    <property type="term" value="F:neurotransmitter receptor activity"/>
    <property type="evidence" value="ECO:0007669"/>
    <property type="project" value="TreeGrafter"/>
</dbReference>
<keyword evidence="3 9" id="KW-0812">Transmembrane</keyword>
<feature type="transmembrane region" description="Helical" evidence="10">
    <location>
        <begin position="253"/>
        <end position="280"/>
    </location>
</feature>
<evidence type="ECO:0000256" key="7">
    <source>
        <dbReference type="ARBA" id="ARBA00023170"/>
    </source>
</evidence>
<dbReference type="GO" id="GO:0007268">
    <property type="term" value="P:chemical synaptic transmission"/>
    <property type="evidence" value="ECO:0007669"/>
    <property type="project" value="TreeGrafter"/>
</dbReference>
<dbReference type="AlphaFoldDB" id="A0AAU9XA19"/>
<feature type="domain" description="G-protein coupled receptors family 1 profile" evidence="11">
    <location>
        <begin position="81"/>
        <end position="310"/>
    </location>
</feature>
<dbReference type="InterPro" id="IPR017452">
    <property type="entry name" value="GPCR_Rhodpsn_7TM"/>
</dbReference>
<evidence type="ECO:0000256" key="9">
    <source>
        <dbReference type="RuleBase" id="RU000688"/>
    </source>
</evidence>
<evidence type="ECO:0000256" key="1">
    <source>
        <dbReference type="ARBA" id="ARBA00004651"/>
    </source>
</evidence>
<dbReference type="EMBL" id="CALNXJ010000036">
    <property type="protein sequence ID" value="CAH3141964.1"/>
    <property type="molecule type" value="Genomic_DNA"/>
</dbReference>
<feature type="transmembrane region" description="Helical" evidence="10">
    <location>
        <begin position="183"/>
        <end position="204"/>
    </location>
</feature>
<evidence type="ECO:0000256" key="6">
    <source>
        <dbReference type="ARBA" id="ARBA00023136"/>
    </source>
</evidence>
<evidence type="ECO:0000256" key="3">
    <source>
        <dbReference type="ARBA" id="ARBA00022692"/>
    </source>
</evidence>
<feature type="transmembrane region" description="Helical" evidence="10">
    <location>
        <begin position="142"/>
        <end position="162"/>
    </location>
</feature>
<dbReference type="GO" id="GO:0030425">
    <property type="term" value="C:dendrite"/>
    <property type="evidence" value="ECO:0007669"/>
    <property type="project" value="TreeGrafter"/>
</dbReference>
<comment type="similarity">
    <text evidence="9">Belongs to the G-protein coupled receptor 1 family.</text>
</comment>
<evidence type="ECO:0000256" key="4">
    <source>
        <dbReference type="ARBA" id="ARBA00022989"/>
    </source>
</evidence>
<dbReference type="PANTHER" id="PTHR24247:SF202">
    <property type="entry name" value="5-HYDROXYTRYPTAMINE RECEPTOR 1"/>
    <property type="match status" value="1"/>
</dbReference>
<comment type="caution">
    <text evidence="12">The sequence shown here is derived from an EMBL/GenBank/DDBJ whole genome shotgun (WGS) entry which is preliminary data.</text>
</comment>
<evidence type="ECO:0000256" key="10">
    <source>
        <dbReference type="SAM" id="Phobius"/>
    </source>
</evidence>
<dbReference type="GO" id="GO:0045202">
    <property type="term" value="C:synapse"/>
    <property type="evidence" value="ECO:0007669"/>
    <property type="project" value="GOC"/>
</dbReference>
<accession>A0AAU9XA19</accession>
<dbReference type="SUPFAM" id="SSF81321">
    <property type="entry name" value="Family A G protein-coupled receptor-like"/>
    <property type="match status" value="1"/>
</dbReference>
<dbReference type="PROSITE" id="PS00237">
    <property type="entry name" value="G_PROTEIN_RECEP_F1_1"/>
    <property type="match status" value="1"/>
</dbReference>
<name>A0AAU9XA19_9CNID</name>
<dbReference type="GO" id="GO:0005886">
    <property type="term" value="C:plasma membrane"/>
    <property type="evidence" value="ECO:0007669"/>
    <property type="project" value="UniProtKB-SubCell"/>
</dbReference>
<keyword evidence="5 9" id="KW-0297">G-protein coupled receptor</keyword>
<keyword evidence="8 9" id="KW-0807">Transducer</keyword>
<dbReference type="Proteomes" id="UP001159428">
    <property type="component" value="Unassembled WGS sequence"/>
</dbReference>
<evidence type="ECO:0000256" key="2">
    <source>
        <dbReference type="ARBA" id="ARBA00022475"/>
    </source>
</evidence>
<evidence type="ECO:0000313" key="12">
    <source>
        <dbReference type="EMBL" id="CAH3141964.1"/>
    </source>
</evidence>
<dbReference type="Gene3D" id="1.20.1070.10">
    <property type="entry name" value="Rhodopsin 7-helix transmembrane proteins"/>
    <property type="match status" value="1"/>
</dbReference>
<dbReference type="CDD" id="cd14967">
    <property type="entry name" value="7tmA_amine_R-like"/>
    <property type="match status" value="1"/>
</dbReference>
<organism evidence="12 13">
    <name type="scientific">Pocillopora meandrina</name>
    <dbReference type="NCBI Taxonomy" id="46732"/>
    <lineage>
        <taxon>Eukaryota</taxon>
        <taxon>Metazoa</taxon>
        <taxon>Cnidaria</taxon>
        <taxon>Anthozoa</taxon>
        <taxon>Hexacorallia</taxon>
        <taxon>Scleractinia</taxon>
        <taxon>Astrocoeniina</taxon>
        <taxon>Pocilloporidae</taxon>
        <taxon>Pocillopora</taxon>
    </lineage>
</organism>
<feature type="transmembrane region" description="Helical" evidence="10">
    <location>
        <begin position="101"/>
        <end position="122"/>
    </location>
</feature>
<dbReference type="InterPro" id="IPR000276">
    <property type="entry name" value="GPCR_Rhodpsn"/>
</dbReference>
<feature type="transmembrane region" description="Helical" evidence="10">
    <location>
        <begin position="64"/>
        <end position="89"/>
    </location>
</feature>
<evidence type="ECO:0000313" key="13">
    <source>
        <dbReference type="Proteomes" id="UP001159428"/>
    </source>
</evidence>
<protein>
    <recommendedName>
        <fullName evidence="11">G-protein coupled receptors family 1 profile domain-containing protein</fullName>
    </recommendedName>
</protein>
<comment type="subcellular location">
    <subcellularLocation>
        <location evidence="1">Cell membrane</location>
        <topology evidence="1">Multi-pass membrane protein</topology>
    </subcellularLocation>
</comment>
<keyword evidence="2" id="KW-1003">Cell membrane</keyword>